<name>R7ZJ38_LYSSH</name>
<dbReference type="HOGENOM" id="CLU_3345509_0_0_9"/>
<sequence>MNANGAIIVRDKMELDDFYLAYLVDPTGLGLGLIQKK</sequence>
<dbReference type="Proteomes" id="UP000013911">
    <property type="component" value="Unassembled WGS sequence"/>
</dbReference>
<organism evidence="1 2">
    <name type="scientific">Lysinibacillus sphaericus OT4b.31</name>
    <dbReference type="NCBI Taxonomy" id="1285586"/>
    <lineage>
        <taxon>Bacteria</taxon>
        <taxon>Bacillati</taxon>
        <taxon>Bacillota</taxon>
        <taxon>Bacilli</taxon>
        <taxon>Bacillales</taxon>
        <taxon>Bacillaceae</taxon>
        <taxon>Lysinibacillus</taxon>
    </lineage>
</organism>
<accession>R7ZJ38</accession>
<comment type="caution">
    <text evidence="1">The sequence shown here is derived from an EMBL/GenBank/DDBJ whole genome shotgun (WGS) entry which is preliminary data.</text>
</comment>
<gene>
    <name evidence="1" type="ORF">H131_01608</name>
</gene>
<protein>
    <submittedName>
        <fullName evidence="1">Uncharacterized protein</fullName>
    </submittedName>
</protein>
<reference evidence="1 2" key="1">
    <citation type="submission" date="2013-04" db="EMBL/GenBank/DDBJ databases">
        <title>Draft genome of the heavy metal tolerant bacterium Lysinibacillus sphaericus strain OT4b.31.</title>
        <authorList>
            <person name="Pena-Montenegro T.D."/>
            <person name="Dussan J."/>
        </authorList>
    </citation>
    <scope>NUCLEOTIDE SEQUENCE [LARGE SCALE GENOMIC DNA]</scope>
    <source>
        <strain evidence="1 2">OT4b.31</strain>
    </source>
</reference>
<dbReference type="EMBL" id="AQPX01000005">
    <property type="protein sequence ID" value="EON74137.1"/>
    <property type="molecule type" value="Genomic_DNA"/>
</dbReference>
<dbReference type="AlphaFoldDB" id="R7ZJ38"/>
<evidence type="ECO:0000313" key="1">
    <source>
        <dbReference type="EMBL" id="EON74137.1"/>
    </source>
</evidence>
<evidence type="ECO:0000313" key="2">
    <source>
        <dbReference type="Proteomes" id="UP000013911"/>
    </source>
</evidence>
<proteinExistence type="predicted"/>